<keyword evidence="5 12" id="KW-0812">Transmembrane</keyword>
<dbReference type="PANTHER" id="PTHR11690">
    <property type="entry name" value="AMILORIDE-SENSITIVE SODIUM CHANNEL-RELATED"/>
    <property type="match status" value="1"/>
</dbReference>
<dbReference type="GO" id="GO:0005886">
    <property type="term" value="C:plasma membrane"/>
    <property type="evidence" value="ECO:0007669"/>
    <property type="project" value="TreeGrafter"/>
</dbReference>
<evidence type="ECO:0000313" key="16">
    <source>
        <dbReference type="RefSeq" id="XP_016989083.1"/>
    </source>
</evidence>
<dbReference type="Gene3D" id="2.60.470.10">
    <property type="entry name" value="Acid-sensing ion channels like domains"/>
    <property type="match status" value="1"/>
</dbReference>
<evidence type="ECO:0000313" key="14">
    <source>
        <dbReference type="EnsemblMetazoa" id="XP_016989083.1"/>
    </source>
</evidence>
<dbReference type="PANTHER" id="PTHR11690:SF300">
    <property type="entry name" value="PICKPOCKET PROTEIN 19"/>
    <property type="match status" value="1"/>
</dbReference>
<keyword evidence="7" id="KW-0915">Sodium</keyword>
<evidence type="ECO:0000256" key="4">
    <source>
        <dbReference type="ARBA" id="ARBA00022461"/>
    </source>
</evidence>
<keyword evidence="6 13" id="KW-1133">Transmembrane helix</keyword>
<name>A0A6P4FNI6_DRORH</name>
<evidence type="ECO:0000256" key="6">
    <source>
        <dbReference type="ARBA" id="ARBA00022989"/>
    </source>
</evidence>
<dbReference type="Pfam" id="PF00858">
    <property type="entry name" value="ASC"/>
    <property type="match status" value="1"/>
</dbReference>
<dbReference type="AlphaFoldDB" id="A0A6P4FNI6"/>
<dbReference type="RefSeq" id="XP_016989083.1">
    <property type="nucleotide sequence ID" value="XM_017133594.1"/>
</dbReference>
<dbReference type="InterPro" id="IPR001873">
    <property type="entry name" value="ENaC"/>
</dbReference>
<evidence type="ECO:0000256" key="10">
    <source>
        <dbReference type="ARBA" id="ARBA00023201"/>
    </source>
</evidence>
<keyword evidence="4 12" id="KW-0894">Sodium channel</keyword>
<dbReference type="GeneID" id="108051471"/>
<gene>
    <name evidence="16" type="primary">LOC108051471</name>
    <name evidence="14" type="synonym">108051471</name>
</gene>
<protein>
    <submittedName>
        <fullName evidence="16">Pickpocket protein 19</fullName>
    </submittedName>
</protein>
<evidence type="ECO:0000256" key="9">
    <source>
        <dbReference type="ARBA" id="ARBA00023136"/>
    </source>
</evidence>
<dbReference type="PRINTS" id="PR01078">
    <property type="entry name" value="AMINACHANNEL"/>
</dbReference>
<dbReference type="OrthoDB" id="6021021at2759"/>
<reference evidence="14" key="3">
    <citation type="submission" date="2025-05" db="UniProtKB">
        <authorList>
            <consortium name="EnsemblMetazoa"/>
        </authorList>
    </citation>
    <scope>IDENTIFICATION</scope>
</reference>
<evidence type="ECO:0000256" key="5">
    <source>
        <dbReference type="ARBA" id="ARBA00022692"/>
    </source>
</evidence>
<evidence type="ECO:0000256" key="8">
    <source>
        <dbReference type="ARBA" id="ARBA00023065"/>
    </source>
</evidence>
<evidence type="ECO:0000256" key="11">
    <source>
        <dbReference type="ARBA" id="ARBA00023303"/>
    </source>
</evidence>
<accession>A0A6P4FNI6</accession>
<keyword evidence="3 12" id="KW-0813">Transport</keyword>
<evidence type="ECO:0000256" key="2">
    <source>
        <dbReference type="ARBA" id="ARBA00007193"/>
    </source>
</evidence>
<reference evidence="15" key="1">
    <citation type="journal article" date="2021" name="Elife">
        <title>Highly contiguous assemblies of 101 drosophilid genomes.</title>
        <authorList>
            <person name="Kim B.Y."/>
            <person name="Wang J.R."/>
            <person name="Miller D.E."/>
            <person name="Barmina O."/>
            <person name="Delaney E."/>
            <person name="Thompson A."/>
            <person name="Comeault A.A."/>
            <person name="Peede D."/>
            <person name="D'Agostino E.R."/>
            <person name="Pelaez J."/>
            <person name="Aguilar J.M."/>
            <person name="Haji D."/>
            <person name="Matsunaga T."/>
            <person name="Armstrong E.E."/>
            <person name="Zych M."/>
            <person name="Ogawa Y."/>
            <person name="Stamenkovic-Radak M."/>
            <person name="Jelic M."/>
            <person name="Veselinovic M.S."/>
            <person name="Tanaskovic M."/>
            <person name="Eric P."/>
            <person name="Gao J.J."/>
            <person name="Katoh T.K."/>
            <person name="Toda M.J."/>
            <person name="Watabe H."/>
            <person name="Watada M."/>
            <person name="Davis J.S."/>
            <person name="Moyle L.C."/>
            <person name="Manoli G."/>
            <person name="Bertolini E."/>
            <person name="Kostal V."/>
            <person name="Hawley R.S."/>
            <person name="Takahashi A."/>
            <person name="Jones C.D."/>
            <person name="Price D.K."/>
            <person name="Whiteman N."/>
            <person name="Kopp A."/>
            <person name="Matute D.R."/>
            <person name="Petrov D.A."/>
        </authorList>
    </citation>
    <scope>NUCLEOTIDE SEQUENCE [LARGE SCALE GENOMIC DNA]</scope>
</reference>
<organism evidence="16">
    <name type="scientific">Drosophila rhopaloa</name>
    <name type="common">Fruit fly</name>
    <dbReference type="NCBI Taxonomy" id="1041015"/>
    <lineage>
        <taxon>Eukaryota</taxon>
        <taxon>Metazoa</taxon>
        <taxon>Ecdysozoa</taxon>
        <taxon>Arthropoda</taxon>
        <taxon>Hexapoda</taxon>
        <taxon>Insecta</taxon>
        <taxon>Pterygota</taxon>
        <taxon>Neoptera</taxon>
        <taxon>Endopterygota</taxon>
        <taxon>Diptera</taxon>
        <taxon>Brachycera</taxon>
        <taxon>Muscomorpha</taxon>
        <taxon>Ephydroidea</taxon>
        <taxon>Drosophilidae</taxon>
        <taxon>Drosophila</taxon>
        <taxon>Sophophora</taxon>
    </lineage>
</organism>
<dbReference type="Proteomes" id="UP001652680">
    <property type="component" value="Unassembled WGS sequence"/>
</dbReference>
<comment type="similarity">
    <text evidence="2 12">Belongs to the amiloride-sensitive sodium channel (TC 1.A.6) family.</text>
</comment>
<evidence type="ECO:0000256" key="7">
    <source>
        <dbReference type="ARBA" id="ARBA00023053"/>
    </source>
</evidence>
<keyword evidence="9 13" id="KW-0472">Membrane</keyword>
<comment type="subcellular location">
    <subcellularLocation>
        <location evidence="1">Membrane</location>
        <topology evidence="1">Multi-pass membrane protein</topology>
    </subcellularLocation>
</comment>
<feature type="transmembrane region" description="Helical" evidence="13">
    <location>
        <begin position="78"/>
        <end position="98"/>
    </location>
</feature>
<evidence type="ECO:0000256" key="13">
    <source>
        <dbReference type="SAM" id="Phobius"/>
    </source>
</evidence>
<evidence type="ECO:0000256" key="12">
    <source>
        <dbReference type="RuleBase" id="RU000679"/>
    </source>
</evidence>
<reference evidence="16" key="2">
    <citation type="submission" date="2025-04" db="UniProtKB">
        <authorList>
            <consortium name="RefSeq"/>
        </authorList>
    </citation>
    <scope>IDENTIFICATION</scope>
</reference>
<dbReference type="EnsemblMetazoa" id="XM_017133594.2">
    <property type="protein sequence ID" value="XP_016989083.1"/>
    <property type="gene ID" value="LOC108051471"/>
</dbReference>
<dbReference type="GO" id="GO:0015280">
    <property type="term" value="F:ligand-gated sodium channel activity"/>
    <property type="evidence" value="ECO:0007669"/>
    <property type="project" value="TreeGrafter"/>
</dbReference>
<feature type="transmembrane region" description="Helical" evidence="13">
    <location>
        <begin position="486"/>
        <end position="512"/>
    </location>
</feature>
<evidence type="ECO:0000256" key="3">
    <source>
        <dbReference type="ARBA" id="ARBA00022448"/>
    </source>
</evidence>
<dbReference type="Gene3D" id="1.10.287.770">
    <property type="entry name" value="YojJ-like"/>
    <property type="match status" value="1"/>
</dbReference>
<proteinExistence type="inferred from homology"/>
<keyword evidence="11 12" id="KW-0407">Ion channel</keyword>
<evidence type="ECO:0000256" key="1">
    <source>
        <dbReference type="ARBA" id="ARBA00004141"/>
    </source>
</evidence>
<sequence>MAANESCPSNCNFIKLLPFVMLLYTRELVAPRLNQGLLRFRRKQQRIKYQDRLRSAFDHCTIHGMQHVSGERHLWQRLLWISIALGAGVAGFSMYSVLRLRLSEQLLVSLIDTTQLPVYHIDFPAVAICPWSHVNWQRAPSALIRFLPENPDAHLRETFRHLLVVLDLTSFSNFKRASDMGKEIAIGWTFFSMKQLMNYLAYRCEELFIPGSCVFDETYYDCCQLFVPEQTEKGQCLVFNSLISDHSRKKQLTNKFYPHKLSTAGEESGLMFTINASHPFVRAGKETPFGMNLMIKKPSQWSSEIIYNLYPDTENFVAVNPLVMETSTNTHKMSPRKRRCYFDNEQSPYFQNTSLTYDRANCMVVCLHQVVLKTCNCSAPVFLPPIGLEGIRECGVLDAKCLSSNADIFSYVRMGDQDKYINDSRHGYFCDCPDNCNSWQYKMTLNVRKLDYPKNSTERLIKGQIYYGQRVMTKIITKLKYTNLDLLANFGGIISLFMGASVMSFIELVFVVGKLMWVFIKDGYAKLNDQIK</sequence>
<keyword evidence="10 12" id="KW-0739">Sodium transport</keyword>
<keyword evidence="15" id="KW-1185">Reference proteome</keyword>
<keyword evidence="8 12" id="KW-0406">Ion transport</keyword>
<evidence type="ECO:0000313" key="15">
    <source>
        <dbReference type="Proteomes" id="UP001652680"/>
    </source>
</evidence>